<dbReference type="Pfam" id="PF01943">
    <property type="entry name" value="Polysacc_synt"/>
    <property type="match status" value="1"/>
</dbReference>
<dbReference type="InterPro" id="IPR002797">
    <property type="entry name" value="Polysacc_synth"/>
</dbReference>
<keyword evidence="5 6" id="KW-0472">Membrane</keyword>
<keyword evidence="4 6" id="KW-1133">Transmembrane helix</keyword>
<dbReference type="RefSeq" id="WP_118458262.1">
    <property type="nucleotide sequence ID" value="NZ_JACOOK010000008.1"/>
</dbReference>
<dbReference type="Proteomes" id="UP000636891">
    <property type="component" value="Unassembled WGS sequence"/>
</dbReference>
<keyword evidence="2" id="KW-1003">Cell membrane</keyword>
<proteinExistence type="predicted"/>
<feature type="transmembrane region" description="Helical" evidence="6">
    <location>
        <begin position="313"/>
        <end position="336"/>
    </location>
</feature>
<feature type="transmembrane region" description="Helical" evidence="6">
    <location>
        <begin position="81"/>
        <end position="107"/>
    </location>
</feature>
<comment type="subcellular location">
    <subcellularLocation>
        <location evidence="1">Cell membrane</location>
        <topology evidence="1">Multi-pass membrane protein</topology>
    </subcellularLocation>
</comment>
<feature type="transmembrane region" description="Helical" evidence="6">
    <location>
        <begin position="187"/>
        <end position="205"/>
    </location>
</feature>
<dbReference type="InterPro" id="IPR050833">
    <property type="entry name" value="Poly_Biosynth_Transport"/>
</dbReference>
<feature type="transmembrane region" description="Helical" evidence="6">
    <location>
        <begin position="342"/>
        <end position="365"/>
    </location>
</feature>
<sequence>MVVNQLKAGAVLNYVVIGLNSLVGLLYTPYMLRMMGQSEYGLYSLVASVIAYLTIMDFGFGNAIIRYTAKFRAEGRQQEQYAMFGMFLILYSVIGILAFGAGLGLYFNVEALFGDTMTVVEVERAKVLMIILIFNLAVTFPLSIFGAVVTAYEDFIFQKVVQIVRILLNTVVMICLLKMGYRAVAMVVVQTLFNLVTLLLNYYYCRRKIGIRIVFGRFRWGFLREVTVYSFWIFLNAIMDRIYWGTGQFVLGATVGTAAVAVFAVAIYLKDMYYSFSTSISGVFLPKVTAMITTGASEQTVSDLFIRIGRIQYIVLAYVLSAFILLGRPFIALWAGEGYDETYVIALMFFASTLIPMIQNLGITILQARNEMKYRSILILAVSAASLAAAIPAARQFGAFGVAAVTSVAVVLGHGILLNIYYKRKIHLDIPLFWTEIARMSVAPLIITVGAFILLKYVSVDSVLSFLCVAVVFSLIYFPCIYRFSMNQYERDLFIKPIRKIVRL</sequence>
<evidence type="ECO:0000256" key="5">
    <source>
        <dbReference type="ARBA" id="ARBA00023136"/>
    </source>
</evidence>
<accession>A0ABR7CPV4</accession>
<dbReference type="PANTHER" id="PTHR30250:SF26">
    <property type="entry name" value="PSMA PROTEIN"/>
    <property type="match status" value="1"/>
</dbReference>
<feature type="transmembrane region" description="Helical" evidence="6">
    <location>
        <begin position="464"/>
        <end position="484"/>
    </location>
</feature>
<dbReference type="EMBL" id="JACOOK010000008">
    <property type="protein sequence ID" value="MBC5617703.1"/>
    <property type="molecule type" value="Genomic_DNA"/>
</dbReference>
<feature type="transmembrane region" description="Helical" evidence="6">
    <location>
        <begin position="226"/>
        <end position="244"/>
    </location>
</feature>
<dbReference type="PANTHER" id="PTHR30250">
    <property type="entry name" value="PST FAMILY PREDICTED COLANIC ACID TRANSPORTER"/>
    <property type="match status" value="1"/>
</dbReference>
<feature type="transmembrane region" description="Helical" evidence="6">
    <location>
        <begin position="42"/>
        <end position="60"/>
    </location>
</feature>
<reference evidence="7 8" key="1">
    <citation type="submission" date="2020-08" db="EMBL/GenBank/DDBJ databases">
        <title>Genome public.</title>
        <authorList>
            <person name="Liu C."/>
            <person name="Sun Q."/>
        </authorList>
    </citation>
    <scope>NUCLEOTIDE SEQUENCE [LARGE SCALE GENOMIC DNA]</scope>
    <source>
        <strain evidence="7 8">New-7</strain>
    </source>
</reference>
<feature type="transmembrane region" description="Helical" evidence="6">
    <location>
        <begin position="163"/>
        <end position="181"/>
    </location>
</feature>
<feature type="transmembrane region" description="Helical" evidence="6">
    <location>
        <begin position="442"/>
        <end position="458"/>
    </location>
</feature>
<evidence type="ECO:0000313" key="7">
    <source>
        <dbReference type="EMBL" id="MBC5617703.1"/>
    </source>
</evidence>
<evidence type="ECO:0000256" key="4">
    <source>
        <dbReference type="ARBA" id="ARBA00022989"/>
    </source>
</evidence>
<comment type="caution">
    <text evidence="7">The sequence shown here is derived from an EMBL/GenBank/DDBJ whole genome shotgun (WGS) entry which is preliminary data.</text>
</comment>
<evidence type="ECO:0000256" key="3">
    <source>
        <dbReference type="ARBA" id="ARBA00022692"/>
    </source>
</evidence>
<protein>
    <submittedName>
        <fullName evidence="7">Oligosaccharide flippase family protein</fullName>
    </submittedName>
</protein>
<feature type="transmembrane region" description="Helical" evidence="6">
    <location>
        <begin position="250"/>
        <end position="269"/>
    </location>
</feature>
<feature type="transmembrane region" description="Helical" evidence="6">
    <location>
        <begin position="127"/>
        <end position="151"/>
    </location>
</feature>
<feature type="transmembrane region" description="Helical" evidence="6">
    <location>
        <begin position="377"/>
        <end position="394"/>
    </location>
</feature>
<evidence type="ECO:0000256" key="2">
    <source>
        <dbReference type="ARBA" id="ARBA00022475"/>
    </source>
</evidence>
<evidence type="ECO:0000256" key="6">
    <source>
        <dbReference type="SAM" id="Phobius"/>
    </source>
</evidence>
<gene>
    <name evidence="7" type="ORF">H8S08_11875</name>
</gene>
<feature type="transmembrane region" description="Helical" evidence="6">
    <location>
        <begin position="400"/>
        <end position="422"/>
    </location>
</feature>
<keyword evidence="8" id="KW-1185">Reference proteome</keyword>
<name>A0ABR7CPV4_9BACT</name>
<evidence type="ECO:0000256" key="1">
    <source>
        <dbReference type="ARBA" id="ARBA00004651"/>
    </source>
</evidence>
<organism evidence="7 8">
    <name type="scientific">Alistipes hominis</name>
    <dbReference type="NCBI Taxonomy" id="2763015"/>
    <lineage>
        <taxon>Bacteria</taxon>
        <taxon>Pseudomonadati</taxon>
        <taxon>Bacteroidota</taxon>
        <taxon>Bacteroidia</taxon>
        <taxon>Bacteroidales</taxon>
        <taxon>Rikenellaceae</taxon>
        <taxon>Alistipes</taxon>
    </lineage>
</organism>
<feature type="transmembrane region" description="Helical" evidence="6">
    <location>
        <begin position="12"/>
        <end position="30"/>
    </location>
</feature>
<keyword evidence="3 6" id="KW-0812">Transmembrane</keyword>
<evidence type="ECO:0000313" key="8">
    <source>
        <dbReference type="Proteomes" id="UP000636891"/>
    </source>
</evidence>